<dbReference type="Pfam" id="PF14286">
    <property type="entry name" value="DHHW"/>
    <property type="match status" value="1"/>
</dbReference>
<protein>
    <recommendedName>
        <fullName evidence="3">AlgX/AlgJ SGNH hydrolase-like domain-containing protein</fullName>
    </recommendedName>
</protein>
<dbReference type="EMBL" id="QLYR01000002">
    <property type="protein sequence ID" value="RAQ29714.1"/>
    <property type="molecule type" value="Genomic_DNA"/>
</dbReference>
<evidence type="ECO:0000313" key="1">
    <source>
        <dbReference type="EMBL" id="RAQ29714.1"/>
    </source>
</evidence>
<reference evidence="1 2" key="1">
    <citation type="submission" date="2018-06" db="EMBL/GenBank/DDBJ databases">
        <title>Noncontiguous genome sequence of Ruminococcaceae bacterium ASD2818.</title>
        <authorList>
            <person name="Chaplin A.V."/>
            <person name="Sokolova S.R."/>
            <person name="Kochetkova T.O."/>
            <person name="Goltsov A.Y."/>
            <person name="Trofimov D.Y."/>
            <person name="Efimov B.A."/>
        </authorList>
    </citation>
    <scope>NUCLEOTIDE SEQUENCE [LARGE SCALE GENOMIC DNA]</scope>
    <source>
        <strain evidence="1 2">ASD2818</strain>
    </source>
</reference>
<organism evidence="1 2">
    <name type="scientific">Hydrogeniiclostridium mannosilyticum</name>
    <dbReference type="NCBI Taxonomy" id="2764322"/>
    <lineage>
        <taxon>Bacteria</taxon>
        <taxon>Bacillati</taxon>
        <taxon>Bacillota</taxon>
        <taxon>Clostridia</taxon>
        <taxon>Eubacteriales</taxon>
        <taxon>Acutalibacteraceae</taxon>
        <taxon>Hydrogeniiclostridium</taxon>
    </lineage>
</organism>
<sequence length="402" mass="44939">MKKMEAFKESVKQCKPEYLAVTLLLFVTILAGLAYLAFVPKQTFSEEENRALEEIPQLSLENLADGSFMSSAESYVGDHFMLRQAFISLSTTVKLGLGFRDVGGNYSSVPAEGGVYFGGNGHLYEVLLPNKDQVFAQNVKGLAAFCEGAGLPFYVVPVPSGAQEQAQNLPLFSYSHNQREEFEALRAAIGENGAVVDLFDALNLWNGDYYYKTDHHWNTEGAYVGYTALAKEMGFTPTDRSQFEFKLVSNDFYGTLYSKAISPFQEPDSMYLPILKEPQHITQTTGSETREGLYWEEYLGKKDKYSTFLGGNHSVDVIRNSDVKSERKLMILKDSYANSMIPFLATNFSEIHVVDLRYYAQNLYTYIDENGITDIAAIYSIKQLCDTDVSRRLLAPKPGGAA</sequence>
<accession>A0A328UIA5</accession>
<evidence type="ECO:0000313" key="2">
    <source>
        <dbReference type="Proteomes" id="UP000249377"/>
    </source>
</evidence>
<evidence type="ECO:0008006" key="3">
    <source>
        <dbReference type="Google" id="ProtNLM"/>
    </source>
</evidence>
<gene>
    <name evidence="1" type="ORF">DPQ25_05300</name>
</gene>
<name>A0A328UIA5_9FIRM</name>
<keyword evidence="2" id="KW-1185">Reference proteome</keyword>
<proteinExistence type="predicted"/>
<dbReference type="RefSeq" id="WP_112332144.1">
    <property type="nucleotide sequence ID" value="NZ_QLYR01000002.1"/>
</dbReference>
<comment type="caution">
    <text evidence="1">The sequence shown here is derived from an EMBL/GenBank/DDBJ whole genome shotgun (WGS) entry which is preliminary data.</text>
</comment>
<dbReference type="AlphaFoldDB" id="A0A328UIA5"/>
<dbReference type="Proteomes" id="UP000249377">
    <property type="component" value="Unassembled WGS sequence"/>
</dbReference>
<dbReference type="InterPro" id="IPR025945">
    <property type="entry name" value="DHHW"/>
</dbReference>